<proteinExistence type="predicted"/>
<evidence type="ECO:0000256" key="2">
    <source>
        <dbReference type="ARBA" id="ARBA00022741"/>
    </source>
</evidence>
<dbReference type="InterPro" id="IPR050187">
    <property type="entry name" value="Lipid_Phosphate_FormReg"/>
</dbReference>
<dbReference type="GO" id="GO:0005524">
    <property type="term" value="F:ATP binding"/>
    <property type="evidence" value="ECO:0007669"/>
    <property type="project" value="UniProtKB-KW"/>
</dbReference>
<evidence type="ECO:0000313" key="7">
    <source>
        <dbReference type="Proteomes" id="UP000318478"/>
    </source>
</evidence>
<dbReference type="PROSITE" id="PS50146">
    <property type="entry name" value="DAGK"/>
    <property type="match status" value="1"/>
</dbReference>
<keyword evidence="3 6" id="KW-0418">Kinase</keyword>
<reference evidence="6 7" key="1">
    <citation type="submission" date="2019-02" db="EMBL/GenBank/DDBJ databases">
        <title>Deep-cultivation of Planctomycetes and their phenomic and genomic characterization uncovers novel biology.</title>
        <authorList>
            <person name="Wiegand S."/>
            <person name="Jogler M."/>
            <person name="Boedeker C."/>
            <person name="Pinto D."/>
            <person name="Vollmers J."/>
            <person name="Rivas-Marin E."/>
            <person name="Kohn T."/>
            <person name="Peeters S.H."/>
            <person name="Heuer A."/>
            <person name="Rast P."/>
            <person name="Oberbeckmann S."/>
            <person name="Bunk B."/>
            <person name="Jeske O."/>
            <person name="Meyerdierks A."/>
            <person name="Storesund J.E."/>
            <person name="Kallscheuer N."/>
            <person name="Luecker S."/>
            <person name="Lage O.M."/>
            <person name="Pohl T."/>
            <person name="Merkel B.J."/>
            <person name="Hornburger P."/>
            <person name="Mueller R.-W."/>
            <person name="Bruemmer F."/>
            <person name="Labrenz M."/>
            <person name="Spormann A.M."/>
            <person name="Op Den Camp H."/>
            <person name="Overmann J."/>
            <person name="Amann R."/>
            <person name="Jetten M.S.M."/>
            <person name="Mascher T."/>
            <person name="Medema M.H."/>
            <person name="Devos D.P."/>
            <person name="Kaster A.-K."/>
            <person name="Ovreas L."/>
            <person name="Rohde M."/>
            <person name="Galperin M.Y."/>
            <person name="Jogler C."/>
        </authorList>
    </citation>
    <scope>NUCLEOTIDE SEQUENCE [LARGE SCALE GENOMIC DNA]</scope>
    <source>
        <strain evidence="6 7">Pla123a</strain>
    </source>
</reference>
<feature type="domain" description="DAGKc" evidence="5">
    <location>
        <begin position="13"/>
        <end position="142"/>
    </location>
</feature>
<dbReference type="Proteomes" id="UP000318478">
    <property type="component" value="Unassembled WGS sequence"/>
</dbReference>
<dbReference type="SUPFAM" id="SSF111331">
    <property type="entry name" value="NAD kinase/diacylglycerol kinase-like"/>
    <property type="match status" value="1"/>
</dbReference>
<dbReference type="SMART" id="SM00046">
    <property type="entry name" value="DAGKc"/>
    <property type="match status" value="1"/>
</dbReference>
<keyword evidence="7" id="KW-1185">Reference proteome</keyword>
<keyword evidence="1 6" id="KW-0808">Transferase</keyword>
<accession>A0A5C5YRH8</accession>
<dbReference type="Pfam" id="PF00781">
    <property type="entry name" value="DAGK_cat"/>
    <property type="match status" value="1"/>
</dbReference>
<dbReference type="InterPro" id="IPR016064">
    <property type="entry name" value="NAD/diacylglycerol_kinase_sf"/>
</dbReference>
<dbReference type="InterPro" id="IPR045540">
    <property type="entry name" value="YegS/DAGK_C"/>
</dbReference>
<evidence type="ECO:0000256" key="1">
    <source>
        <dbReference type="ARBA" id="ARBA00022679"/>
    </source>
</evidence>
<evidence type="ECO:0000256" key="4">
    <source>
        <dbReference type="ARBA" id="ARBA00022840"/>
    </source>
</evidence>
<gene>
    <name evidence="6" type="primary">dagK_1</name>
    <name evidence="6" type="ORF">Pla123a_20940</name>
</gene>
<protein>
    <submittedName>
        <fullName evidence="6">Diacylglycerol kinase</fullName>
        <ecNumber evidence="6">2.7.1.107</ecNumber>
    </submittedName>
</protein>
<dbReference type="PANTHER" id="PTHR12358">
    <property type="entry name" value="SPHINGOSINE KINASE"/>
    <property type="match status" value="1"/>
</dbReference>
<dbReference type="OrthoDB" id="142078at2"/>
<dbReference type="GO" id="GO:0008654">
    <property type="term" value="P:phospholipid biosynthetic process"/>
    <property type="evidence" value="ECO:0007669"/>
    <property type="project" value="InterPro"/>
</dbReference>
<dbReference type="Gene3D" id="2.60.200.40">
    <property type="match status" value="1"/>
</dbReference>
<evidence type="ECO:0000256" key="3">
    <source>
        <dbReference type="ARBA" id="ARBA00022777"/>
    </source>
</evidence>
<dbReference type="EMBL" id="SJPO01000004">
    <property type="protein sequence ID" value="TWT77433.1"/>
    <property type="molecule type" value="Genomic_DNA"/>
</dbReference>
<keyword evidence="4" id="KW-0067">ATP-binding</keyword>
<dbReference type="EC" id="2.7.1.107" evidence="6"/>
<dbReference type="AlphaFoldDB" id="A0A5C5YRH8"/>
<keyword evidence="2" id="KW-0547">Nucleotide-binding</keyword>
<dbReference type="NCBIfam" id="TIGR00147">
    <property type="entry name" value="YegS/Rv2252/BmrU family lipid kinase"/>
    <property type="match status" value="1"/>
</dbReference>
<dbReference type="InterPro" id="IPR005218">
    <property type="entry name" value="Diacylglycerol/lipid_kinase"/>
</dbReference>
<organism evidence="6 7">
    <name type="scientific">Posidoniimonas polymericola</name>
    <dbReference type="NCBI Taxonomy" id="2528002"/>
    <lineage>
        <taxon>Bacteria</taxon>
        <taxon>Pseudomonadati</taxon>
        <taxon>Planctomycetota</taxon>
        <taxon>Planctomycetia</taxon>
        <taxon>Pirellulales</taxon>
        <taxon>Lacipirellulaceae</taxon>
        <taxon>Posidoniimonas</taxon>
    </lineage>
</organism>
<evidence type="ECO:0000259" key="5">
    <source>
        <dbReference type="PROSITE" id="PS50146"/>
    </source>
</evidence>
<dbReference type="GO" id="GO:0004143">
    <property type="term" value="F:ATP-dependent diacylglycerol kinase activity"/>
    <property type="evidence" value="ECO:0007669"/>
    <property type="project" value="UniProtKB-EC"/>
</dbReference>
<comment type="caution">
    <text evidence="6">The sequence shown here is derived from an EMBL/GenBank/DDBJ whole genome shotgun (WGS) entry which is preliminary data.</text>
</comment>
<sequence>MQASPSQPAMPSAADAPVYVLRNATAGPANPDSDPRGQLERMFGERLVFVETHNSAEGERAVREACEKASMVVAAGGDGTINAVINTMMQQPSRPPLGLIPLGTANNLCRALGVPLTPREAYAALGSGRRANIDLAKATCDGQQQYFTCVASGGNSDRVIECLRHEDKAAWGPWCYLRNALPVMADLTGYQTRLEHDGGELNLSLWNVMVANGKFAAGGLQVAPRARMDDGLLDVVLVEDGTPLDLATISAEFFLGDYLEDDRVTFLRTRKLRVEANPELRFLADGETLTGQPFEFEAVPDALEVVIP</sequence>
<dbReference type="PANTHER" id="PTHR12358:SF54">
    <property type="entry name" value="SPHINGOSINE KINASE RELATED PROTEIN"/>
    <property type="match status" value="1"/>
</dbReference>
<dbReference type="Pfam" id="PF19279">
    <property type="entry name" value="YegS_C"/>
    <property type="match status" value="1"/>
</dbReference>
<name>A0A5C5YRH8_9BACT</name>
<dbReference type="Gene3D" id="3.40.50.10330">
    <property type="entry name" value="Probable inorganic polyphosphate/atp-NAD kinase, domain 1"/>
    <property type="match status" value="1"/>
</dbReference>
<dbReference type="InterPro" id="IPR001206">
    <property type="entry name" value="Diacylglycerol_kinase_cat_dom"/>
</dbReference>
<dbReference type="InterPro" id="IPR017438">
    <property type="entry name" value="ATP-NAD_kinase_N"/>
</dbReference>
<evidence type="ECO:0000313" key="6">
    <source>
        <dbReference type="EMBL" id="TWT77433.1"/>
    </source>
</evidence>